<dbReference type="InterPro" id="IPR051783">
    <property type="entry name" value="NAD(P)-dependent_oxidoreduct"/>
</dbReference>
<dbReference type="Pfam" id="PF01370">
    <property type="entry name" value="Epimerase"/>
    <property type="match status" value="1"/>
</dbReference>
<dbReference type="PANTHER" id="PTHR48079:SF6">
    <property type="entry name" value="NAD(P)-BINDING DOMAIN-CONTAINING PROTEIN-RELATED"/>
    <property type="match status" value="1"/>
</dbReference>
<keyword evidence="3" id="KW-1185">Reference proteome</keyword>
<dbReference type="InterPro" id="IPR001509">
    <property type="entry name" value="Epimerase_deHydtase"/>
</dbReference>
<proteinExistence type="predicted"/>
<accession>A0A502FJ40</accession>
<dbReference type="RefSeq" id="WP_140851896.1">
    <property type="nucleotide sequence ID" value="NZ_RCZC01000007.1"/>
</dbReference>
<evidence type="ECO:0000313" key="2">
    <source>
        <dbReference type="EMBL" id="TPG49465.1"/>
    </source>
</evidence>
<evidence type="ECO:0000313" key="3">
    <source>
        <dbReference type="Proteomes" id="UP000319931"/>
    </source>
</evidence>
<dbReference type="GO" id="GO:0005737">
    <property type="term" value="C:cytoplasm"/>
    <property type="evidence" value="ECO:0007669"/>
    <property type="project" value="TreeGrafter"/>
</dbReference>
<comment type="caution">
    <text evidence="2">The sequence shown here is derived from an EMBL/GenBank/DDBJ whole genome shotgun (WGS) entry which is preliminary data.</text>
</comment>
<dbReference type="EMBL" id="RCZC01000007">
    <property type="protein sequence ID" value="TPG49465.1"/>
    <property type="molecule type" value="Genomic_DNA"/>
</dbReference>
<reference evidence="2 3" key="1">
    <citation type="journal article" date="2019" name="Environ. Microbiol.">
        <title>Species interactions and distinct microbial communities in high Arctic permafrost affected cryosols are associated with the CH4 and CO2 gas fluxes.</title>
        <authorList>
            <person name="Altshuler I."/>
            <person name="Hamel J."/>
            <person name="Turney S."/>
            <person name="Magnuson E."/>
            <person name="Levesque R."/>
            <person name="Greer C."/>
            <person name="Whyte L.G."/>
        </authorList>
    </citation>
    <scope>NUCLEOTIDE SEQUENCE [LARGE SCALE GENOMIC DNA]</scope>
    <source>
        <strain evidence="2 3">E6.1</strain>
    </source>
</reference>
<dbReference type="GO" id="GO:0004029">
    <property type="term" value="F:aldehyde dehydrogenase (NAD+) activity"/>
    <property type="evidence" value="ECO:0007669"/>
    <property type="project" value="TreeGrafter"/>
</dbReference>
<dbReference type="Proteomes" id="UP000319931">
    <property type="component" value="Unassembled WGS sequence"/>
</dbReference>
<feature type="domain" description="NAD-dependent epimerase/dehydratase" evidence="1">
    <location>
        <begin position="4"/>
        <end position="199"/>
    </location>
</feature>
<dbReference type="InterPro" id="IPR036291">
    <property type="entry name" value="NAD(P)-bd_dom_sf"/>
</dbReference>
<protein>
    <submittedName>
        <fullName evidence="2">NAD-dependent epimerase/dehydratase family protein</fullName>
    </submittedName>
</protein>
<gene>
    <name evidence="2" type="ORF">EAH76_19235</name>
</gene>
<sequence>MMRVLVLGADGFVGLRVARALAASDWAVPVVGCRRANAACRLERIVLDATDRADLRQAVIGMDAIVNCVAGDARTIVANADALFHAAADRRIVHMSSMAVYGSAIGMVAEDAPLLPDTNAYAVARVEAEHLAEAAHNVVMLRPGCIYGAGSAQWSRRIADLLTLRRIGDLGANGDGGSNVVHIDDVVAAILSALRTPEVRGPVNLAMPDAPDWNGYFLAFARALGEVPVRRVPGWQLTLDTKGLAIPLKLAEKLTGRLPPPIPPSLARLWRQDIRLDPTRASVALGVQWTPLAVGLAEAAAWLRPRSDA</sequence>
<dbReference type="OrthoDB" id="4392084at2"/>
<evidence type="ECO:0000259" key="1">
    <source>
        <dbReference type="Pfam" id="PF01370"/>
    </source>
</evidence>
<dbReference type="AlphaFoldDB" id="A0A502FJ40"/>
<dbReference type="PANTHER" id="PTHR48079">
    <property type="entry name" value="PROTEIN YEEZ"/>
    <property type="match status" value="1"/>
</dbReference>
<dbReference type="Gene3D" id="3.40.50.720">
    <property type="entry name" value="NAD(P)-binding Rossmann-like Domain"/>
    <property type="match status" value="1"/>
</dbReference>
<organism evidence="2 3">
    <name type="scientific">Sphingomonas glacialis</name>
    <dbReference type="NCBI Taxonomy" id="658225"/>
    <lineage>
        <taxon>Bacteria</taxon>
        <taxon>Pseudomonadati</taxon>
        <taxon>Pseudomonadota</taxon>
        <taxon>Alphaproteobacteria</taxon>
        <taxon>Sphingomonadales</taxon>
        <taxon>Sphingomonadaceae</taxon>
        <taxon>Sphingomonas</taxon>
    </lineage>
</organism>
<name>A0A502FJ40_9SPHN</name>
<dbReference type="SUPFAM" id="SSF51735">
    <property type="entry name" value="NAD(P)-binding Rossmann-fold domains"/>
    <property type="match status" value="1"/>
</dbReference>